<keyword evidence="7 10" id="KW-0689">Ribosomal protein</keyword>
<evidence type="ECO:0000256" key="4">
    <source>
        <dbReference type="ARBA" id="ARBA00022730"/>
    </source>
</evidence>
<dbReference type="PANTHER" id="PTHR36427">
    <property type="entry name" value="54S RIBOSOMAL PROTEIN L1, MITOCHONDRIAL"/>
    <property type="match status" value="1"/>
</dbReference>
<gene>
    <name evidence="10 11" type="primary">rplA</name>
    <name evidence="11" type="ORF">KDW03_02650</name>
</gene>
<dbReference type="GO" id="GO:0019843">
    <property type="term" value="F:rRNA binding"/>
    <property type="evidence" value="ECO:0007669"/>
    <property type="project" value="UniProtKB-UniRule"/>
</dbReference>
<name>A0AAX3BEE3_9SPIR</name>
<dbReference type="KEGG" id="taqu:KDW03_02650"/>
<keyword evidence="5 10" id="KW-0810">Translation regulation</keyword>
<dbReference type="GO" id="GO:0003735">
    <property type="term" value="F:structural constituent of ribosome"/>
    <property type="evidence" value="ECO:0007669"/>
    <property type="project" value="InterPro"/>
</dbReference>
<dbReference type="RefSeq" id="WP_271435849.1">
    <property type="nucleotide sequence ID" value="NZ_CP073355.1"/>
</dbReference>
<keyword evidence="12" id="KW-1185">Reference proteome</keyword>
<dbReference type="Proteomes" id="UP001056539">
    <property type="component" value="Chromosome"/>
</dbReference>
<dbReference type="GO" id="GO:0006417">
    <property type="term" value="P:regulation of translation"/>
    <property type="evidence" value="ECO:0007669"/>
    <property type="project" value="UniProtKB-KW"/>
</dbReference>
<evidence type="ECO:0000256" key="3">
    <source>
        <dbReference type="ARBA" id="ARBA00022555"/>
    </source>
</evidence>
<dbReference type="GO" id="GO:0015934">
    <property type="term" value="C:large ribosomal subunit"/>
    <property type="evidence" value="ECO:0007669"/>
    <property type="project" value="InterPro"/>
</dbReference>
<evidence type="ECO:0000256" key="9">
    <source>
        <dbReference type="ARBA" id="ARBA00035241"/>
    </source>
</evidence>
<evidence type="ECO:0000256" key="6">
    <source>
        <dbReference type="ARBA" id="ARBA00022884"/>
    </source>
</evidence>
<dbReference type="CDD" id="cd00403">
    <property type="entry name" value="Ribosomal_L1"/>
    <property type="match status" value="1"/>
</dbReference>
<dbReference type="FunFam" id="3.40.50.790:FF:000001">
    <property type="entry name" value="50S ribosomal protein L1"/>
    <property type="match status" value="1"/>
</dbReference>
<organism evidence="11 12">
    <name type="scientific">Thermospira aquatica</name>
    <dbReference type="NCBI Taxonomy" id="2828656"/>
    <lineage>
        <taxon>Bacteria</taxon>
        <taxon>Pseudomonadati</taxon>
        <taxon>Spirochaetota</taxon>
        <taxon>Spirochaetia</taxon>
        <taxon>Brevinematales</taxon>
        <taxon>Thermospiraceae</taxon>
        <taxon>Thermospira</taxon>
    </lineage>
</organism>
<comment type="function">
    <text evidence="10">Protein L1 is also a translational repressor protein, it controls the translation of the L11 operon by binding to its mRNA.</text>
</comment>
<keyword evidence="8 10" id="KW-0687">Ribonucleoprotein</keyword>
<dbReference type="InterPro" id="IPR002143">
    <property type="entry name" value="Ribosomal_uL1"/>
</dbReference>
<evidence type="ECO:0000313" key="11">
    <source>
        <dbReference type="EMBL" id="URA10722.1"/>
    </source>
</evidence>
<comment type="subunit">
    <text evidence="10">Part of the 50S ribosomal subunit.</text>
</comment>
<keyword evidence="6 10" id="KW-0694">RNA-binding</keyword>
<proteinExistence type="inferred from homology"/>
<dbReference type="Pfam" id="PF00687">
    <property type="entry name" value="Ribosomal_L1"/>
    <property type="match status" value="1"/>
</dbReference>
<dbReference type="NCBIfam" id="TIGR01169">
    <property type="entry name" value="rplA_bact"/>
    <property type="match status" value="1"/>
</dbReference>
<reference evidence="11" key="2">
    <citation type="submission" date="2022-06" db="EMBL/GenBank/DDBJ databases">
        <title>Thermospira aquatica gen. nov., sp. nov.</title>
        <authorList>
            <person name="Ben Ali Gam Z."/>
            <person name="Labat M."/>
        </authorList>
    </citation>
    <scope>NUCLEOTIDE SEQUENCE</scope>
    <source>
        <strain evidence="11">F1F22</strain>
    </source>
</reference>
<keyword evidence="3 10" id="KW-0820">tRNA-binding</keyword>
<accession>A0AAX3BEE3</accession>
<comment type="function">
    <text evidence="10">Binds directly to 23S rRNA. The L1 stalk is quite mobile in the ribosome, and is involved in E site tRNA release.</text>
</comment>
<evidence type="ECO:0000313" key="12">
    <source>
        <dbReference type="Proteomes" id="UP001056539"/>
    </source>
</evidence>
<evidence type="ECO:0000256" key="5">
    <source>
        <dbReference type="ARBA" id="ARBA00022845"/>
    </source>
</evidence>
<dbReference type="EMBL" id="CP073355">
    <property type="protein sequence ID" value="URA10722.1"/>
    <property type="molecule type" value="Genomic_DNA"/>
</dbReference>
<evidence type="ECO:0000256" key="2">
    <source>
        <dbReference type="ARBA" id="ARBA00022491"/>
    </source>
</evidence>
<dbReference type="GO" id="GO:0000049">
    <property type="term" value="F:tRNA binding"/>
    <property type="evidence" value="ECO:0007669"/>
    <property type="project" value="UniProtKB-KW"/>
</dbReference>
<reference evidence="11" key="1">
    <citation type="submission" date="2021-04" db="EMBL/GenBank/DDBJ databases">
        <authorList>
            <person name="Postec A."/>
        </authorList>
    </citation>
    <scope>NUCLEOTIDE SEQUENCE</scope>
    <source>
        <strain evidence="11">F1F22</strain>
    </source>
</reference>
<evidence type="ECO:0000256" key="10">
    <source>
        <dbReference type="HAMAP-Rule" id="MF_01318"/>
    </source>
</evidence>
<keyword evidence="2 10" id="KW-0678">Repressor</keyword>
<sequence length="236" mass="25980">MKVLKKGGILYKGFKRYLSLVEKYDLAKLYSLEEACAIVKELATAKFDEPIRVSYHLNIKQKHNIRDVLVMPHSIGKQVRVLVFATGEKATEAQKAGADYVGAEDLVEKIAGGWMDFDAVLATPDMMKILGKIAPILGRAKMMPNPKTGTVTLDIAQGVKEFKAGKVEIRADKTGNVHVVVGRKSLDTEKLIENVKAVHHVIMKNKPNDLKGDYIATMALSPTMGPSVKVDHKKIS</sequence>
<evidence type="ECO:0000256" key="8">
    <source>
        <dbReference type="ARBA" id="ARBA00023274"/>
    </source>
</evidence>
<evidence type="ECO:0000256" key="7">
    <source>
        <dbReference type="ARBA" id="ARBA00022980"/>
    </source>
</evidence>
<comment type="similarity">
    <text evidence="1 10">Belongs to the universal ribosomal protein uL1 family.</text>
</comment>
<dbReference type="Gene3D" id="3.30.190.20">
    <property type="match status" value="1"/>
</dbReference>
<dbReference type="HAMAP" id="MF_01318_B">
    <property type="entry name" value="Ribosomal_uL1_B"/>
    <property type="match status" value="1"/>
</dbReference>
<dbReference type="GO" id="GO:0006412">
    <property type="term" value="P:translation"/>
    <property type="evidence" value="ECO:0007669"/>
    <property type="project" value="UniProtKB-UniRule"/>
</dbReference>
<evidence type="ECO:0000256" key="1">
    <source>
        <dbReference type="ARBA" id="ARBA00010531"/>
    </source>
</evidence>
<dbReference type="Gene3D" id="3.40.50.790">
    <property type="match status" value="1"/>
</dbReference>
<dbReference type="PANTHER" id="PTHR36427:SF3">
    <property type="entry name" value="LARGE RIBOSOMAL SUBUNIT PROTEIN UL1M"/>
    <property type="match status" value="1"/>
</dbReference>
<protein>
    <recommendedName>
        <fullName evidence="9 10">Large ribosomal subunit protein uL1</fullName>
    </recommendedName>
</protein>
<dbReference type="InterPro" id="IPR023674">
    <property type="entry name" value="Ribosomal_uL1-like"/>
</dbReference>
<dbReference type="PIRSF" id="PIRSF002155">
    <property type="entry name" value="Ribosomal_L1"/>
    <property type="match status" value="1"/>
</dbReference>
<dbReference type="SUPFAM" id="SSF56808">
    <property type="entry name" value="Ribosomal protein L1"/>
    <property type="match status" value="1"/>
</dbReference>
<dbReference type="AlphaFoldDB" id="A0AAX3BEE3"/>
<dbReference type="InterPro" id="IPR028364">
    <property type="entry name" value="Ribosomal_uL1/biogenesis"/>
</dbReference>
<dbReference type="InterPro" id="IPR016095">
    <property type="entry name" value="Ribosomal_uL1_3-a/b-sand"/>
</dbReference>
<dbReference type="InterPro" id="IPR005878">
    <property type="entry name" value="Ribosom_uL1_bac-type"/>
</dbReference>
<keyword evidence="4 10" id="KW-0699">rRNA-binding</keyword>